<name>A0ABT6XZJ0_ALISE</name>
<evidence type="ECO:0000256" key="1">
    <source>
        <dbReference type="SAM" id="MobiDB-lite"/>
    </source>
</evidence>
<organism evidence="3 4">
    <name type="scientific">Alicyclobacillus sendaiensis PA2</name>
    <dbReference type="NCBI Taxonomy" id="3029425"/>
    <lineage>
        <taxon>Bacteria</taxon>
        <taxon>Bacillati</taxon>
        <taxon>Bacillota</taxon>
        <taxon>Bacilli</taxon>
        <taxon>Bacillales</taxon>
        <taxon>Alicyclobacillaceae</taxon>
        <taxon>Alicyclobacillus</taxon>
    </lineage>
</organism>
<accession>A0ABT6XZJ0</accession>
<feature type="chain" id="PRO_5046548450" evidence="2">
    <location>
        <begin position="28"/>
        <end position="317"/>
    </location>
</feature>
<sequence>MALRGAVCAVMLASWAGMVAASPPVGAATLSPGAELQQAIQAWQQAPYRQTQVSAEVSLSVTWQASEAQSLAWSNLAKRLARDGQRVLFRADDDVWQVSGDRAEWFACSGATGVASVFWFRGAAYEKEQGQWVSAAASPALWNPLLGAWTSPHVTARSASEDDLVAVMAAASARSVWAPWIAGAVGSALYGSRPMPQADLQALLAHTTVYGHFGVSRAAGAPALQAATVAAIVAVPSQVVAHALGGKAANAVRSMTWRIDWTMKASYLQVSEPLPQGLQPAGWPSPGMGNSTETNSADGNAAQSNGEAAGGSLQNGA</sequence>
<comment type="caution">
    <text evidence="3">The sequence shown here is derived from an EMBL/GenBank/DDBJ whole genome shotgun (WGS) entry which is preliminary data.</text>
</comment>
<dbReference type="Proteomes" id="UP001529245">
    <property type="component" value="Unassembled WGS sequence"/>
</dbReference>
<gene>
    <name evidence="3" type="ORF">QID03_07550</name>
</gene>
<keyword evidence="4" id="KW-1185">Reference proteome</keyword>
<feature type="signal peptide" evidence="2">
    <location>
        <begin position="1"/>
        <end position="27"/>
    </location>
</feature>
<reference evidence="3 4" key="1">
    <citation type="submission" date="2023-04" db="EMBL/GenBank/DDBJ databases">
        <title>A. sendaiensis sub sp. chiapanensis a novel subspecie with specific adaptation in bacterial cell wall isolated from an active volcano.</title>
        <authorList>
            <person name="Alvarez Gutierrez P.E."/>
            <person name="Ortiz Cortes L.Y."/>
        </authorList>
    </citation>
    <scope>NUCLEOTIDE SEQUENCE [LARGE SCALE GENOMIC DNA]</scope>
    <source>
        <strain evidence="3 4">PA2</strain>
    </source>
</reference>
<evidence type="ECO:0000313" key="4">
    <source>
        <dbReference type="Proteomes" id="UP001529245"/>
    </source>
</evidence>
<feature type="region of interest" description="Disordered" evidence="1">
    <location>
        <begin position="278"/>
        <end position="317"/>
    </location>
</feature>
<evidence type="ECO:0000313" key="3">
    <source>
        <dbReference type="EMBL" id="MDI9260044.1"/>
    </source>
</evidence>
<dbReference type="EMBL" id="JASGCB010000010">
    <property type="protein sequence ID" value="MDI9260044.1"/>
    <property type="molecule type" value="Genomic_DNA"/>
</dbReference>
<evidence type="ECO:0000256" key="2">
    <source>
        <dbReference type="SAM" id="SignalP"/>
    </source>
</evidence>
<protein>
    <submittedName>
        <fullName evidence="3">Uncharacterized protein</fullName>
    </submittedName>
</protein>
<proteinExistence type="predicted"/>
<keyword evidence="2" id="KW-0732">Signal</keyword>
<feature type="compositionally biased region" description="Polar residues" evidence="1">
    <location>
        <begin position="288"/>
        <end position="317"/>
    </location>
</feature>
<dbReference type="RefSeq" id="WP_283203557.1">
    <property type="nucleotide sequence ID" value="NZ_JASGCB010000010.1"/>
</dbReference>